<dbReference type="EMBL" id="CACVAQ010000358">
    <property type="protein sequence ID" value="CAA6825224.1"/>
    <property type="molecule type" value="Genomic_DNA"/>
</dbReference>
<dbReference type="InterPro" id="IPR003593">
    <property type="entry name" value="AAA+_ATPase"/>
</dbReference>
<evidence type="ECO:0000256" key="5">
    <source>
        <dbReference type="ARBA" id="ARBA00022840"/>
    </source>
</evidence>
<feature type="domain" description="AAA+ ATPase" evidence="6">
    <location>
        <begin position="547"/>
        <end position="788"/>
    </location>
</feature>
<gene>
    <name evidence="7" type="ORF">HELGO_WM20116</name>
</gene>
<dbReference type="Pfam" id="PF13087">
    <property type="entry name" value="AAA_12"/>
    <property type="match status" value="1"/>
</dbReference>
<evidence type="ECO:0000259" key="6">
    <source>
        <dbReference type="SMART" id="SM00382"/>
    </source>
</evidence>
<evidence type="ECO:0000313" key="7">
    <source>
        <dbReference type="EMBL" id="CAA6825224.1"/>
    </source>
</evidence>
<dbReference type="SUPFAM" id="SSF52540">
    <property type="entry name" value="P-loop containing nucleoside triphosphate hydrolases"/>
    <property type="match status" value="1"/>
</dbReference>
<proteinExistence type="inferred from homology"/>
<dbReference type="Pfam" id="PF13086">
    <property type="entry name" value="AAA_11"/>
    <property type="match status" value="1"/>
</dbReference>
<protein>
    <recommendedName>
        <fullName evidence="6">AAA+ ATPase domain-containing protein</fullName>
    </recommendedName>
</protein>
<dbReference type="GO" id="GO:0005524">
    <property type="term" value="F:ATP binding"/>
    <property type="evidence" value="ECO:0007669"/>
    <property type="project" value="UniProtKB-KW"/>
</dbReference>
<dbReference type="InterPro" id="IPR041679">
    <property type="entry name" value="DNA2/NAM7-like_C"/>
</dbReference>
<reference evidence="7" key="1">
    <citation type="submission" date="2020-01" db="EMBL/GenBank/DDBJ databases">
        <authorList>
            <person name="Meier V. D."/>
            <person name="Meier V D."/>
        </authorList>
    </citation>
    <scope>NUCLEOTIDE SEQUENCE</scope>
    <source>
        <strain evidence="7">HLG_WM_MAG_10</strain>
    </source>
</reference>
<dbReference type="InterPro" id="IPR050534">
    <property type="entry name" value="Coronavir_polyprotein_1ab"/>
</dbReference>
<dbReference type="CDD" id="cd18808">
    <property type="entry name" value="SF1_C_Upf1"/>
    <property type="match status" value="1"/>
</dbReference>
<dbReference type="InterPro" id="IPR027417">
    <property type="entry name" value="P-loop_NTPase"/>
</dbReference>
<keyword evidence="3" id="KW-0378">Hydrolase</keyword>
<dbReference type="SMART" id="SM00382">
    <property type="entry name" value="AAA"/>
    <property type="match status" value="1"/>
</dbReference>
<accession>A0A6S6U0M6</accession>
<evidence type="ECO:0000256" key="1">
    <source>
        <dbReference type="ARBA" id="ARBA00007913"/>
    </source>
</evidence>
<dbReference type="GO" id="GO:0005694">
    <property type="term" value="C:chromosome"/>
    <property type="evidence" value="ECO:0007669"/>
    <property type="project" value="UniProtKB-ARBA"/>
</dbReference>
<dbReference type="PANTHER" id="PTHR43788">
    <property type="entry name" value="DNA2/NAM7 HELICASE FAMILY MEMBER"/>
    <property type="match status" value="1"/>
</dbReference>
<dbReference type="InterPro" id="IPR047187">
    <property type="entry name" value="SF1_C_Upf1"/>
</dbReference>
<keyword evidence="5" id="KW-0067">ATP-binding</keyword>
<dbReference type="Gene3D" id="3.40.50.300">
    <property type="entry name" value="P-loop containing nucleotide triphosphate hydrolases"/>
    <property type="match status" value="2"/>
</dbReference>
<keyword evidence="4" id="KW-0347">Helicase</keyword>
<evidence type="ECO:0000256" key="3">
    <source>
        <dbReference type="ARBA" id="ARBA00022801"/>
    </source>
</evidence>
<sequence length="1044" mass="119021">MQKINQYNRIELLYEVNDNIQHWLCKNNEGLFFEVLRIQATKAKSFTLERLFKYALKPLLNQSIEGVQTMKAIGFDVESACYFVVYEHLEGSVRLSNGRAWANIQSILDVAKGLELLQRKGYETQIISPNSIRVNAEGKAVLSYVGLWELFLEESVLPERQLSPKASAFVKADLSAFAARPNFQDDLYSLIKSFEPGLKKQKKQAAVGTILSALLPHKEPLLKEYKELIDLLEQVSFKAVPDESRRAIRIVVNRKAIDAGTLRLLLKEMNQEVCLDLSSQRSDRGLMTGRFSTTNWNGKFVLNNDKSFFIPHCNNERNDRVWTAAHSFVLKASFTEYPSNYNCLPFFTEKFEFKNDLSKLQRKQKSLVRTWRVFPEKELQQLEKNAVQVRYKHREKATNNRVVFSLSETSAETWRQVQQLKKKANYLLVKHQSVGKLVAYDRTQKTITLGYLRCLVGEIPRKGFLKEDIRQESSQLKKQLDACEQFEQSNVVNPLLCRILARPEVNSFPENKRLEAADYEKLRANLFNPQLIEDQTQSEAVLEALHQKPVYLIQGPPGTGKTTVIVELLQQILSREKGAKILVTSQSNLAVDNVLERLQKVNEATENSLPFLRLASQYTLDKSAVLEAIVPHTFENKLQQWLQETEAKSTNYLSTLSTAKQQTLETIQQDWCAFLGGANTVLEEGGMQSMLQNGHQEVDFLTAMLQNISIIGATCMHIASGQYSKANFEFDYVIMDESSKASPPETLVPINMGRNIILIGDHKQLPPVITKDKSLKNKIDEALEDNGLGANKDFGKSLFETLIEAFEKDPKQQAYVKMLDIQYRMPAQIGSLISKYFYKNQLKNAAPELLKNKAHGLPLNKDTSIVFINTANRSNPSDNGNKTNRNNPCNVKAITELLEQLNALYPTNLEQEKPLSIAVIAGYRGQVTLLRKEIDASQYGNFASLINIDTVDRFQGGERDIIIYDVVRSSPEKQDVIGFLEDYRRINVAFSRVKRLLFVVGDKDYLLHRAILHPKSDFKEFKLQQIVQELEEKGLVYDNFSELL</sequence>
<evidence type="ECO:0000256" key="4">
    <source>
        <dbReference type="ARBA" id="ARBA00022806"/>
    </source>
</evidence>
<dbReference type="FunFam" id="3.40.50.300:FF:000326">
    <property type="entry name" value="P-loop containing nucleoside triphosphate hydrolase"/>
    <property type="match status" value="1"/>
</dbReference>
<evidence type="ECO:0000256" key="2">
    <source>
        <dbReference type="ARBA" id="ARBA00022741"/>
    </source>
</evidence>
<keyword evidence="2" id="KW-0547">Nucleotide-binding</keyword>
<name>A0A6S6U0M6_9BACT</name>
<dbReference type="AlphaFoldDB" id="A0A6S6U0M6"/>
<dbReference type="PANTHER" id="PTHR43788:SF8">
    <property type="entry name" value="DNA-BINDING PROTEIN SMUBP-2"/>
    <property type="match status" value="1"/>
</dbReference>
<dbReference type="InterPro" id="IPR041677">
    <property type="entry name" value="DNA2/NAM7_AAA_11"/>
</dbReference>
<comment type="similarity">
    <text evidence="1">Belongs to the DNA2/NAM7 helicase family.</text>
</comment>
<dbReference type="GO" id="GO:0043139">
    <property type="term" value="F:5'-3' DNA helicase activity"/>
    <property type="evidence" value="ECO:0007669"/>
    <property type="project" value="TreeGrafter"/>
</dbReference>
<organism evidence="7">
    <name type="scientific">uncultured Aureispira sp</name>
    <dbReference type="NCBI Taxonomy" id="1331704"/>
    <lineage>
        <taxon>Bacteria</taxon>
        <taxon>Pseudomonadati</taxon>
        <taxon>Bacteroidota</taxon>
        <taxon>Saprospiria</taxon>
        <taxon>Saprospirales</taxon>
        <taxon>Saprospiraceae</taxon>
        <taxon>Aureispira</taxon>
        <taxon>environmental samples</taxon>
    </lineage>
</organism>
<dbReference type="GO" id="GO:0016787">
    <property type="term" value="F:hydrolase activity"/>
    <property type="evidence" value="ECO:0007669"/>
    <property type="project" value="UniProtKB-KW"/>
</dbReference>